<reference evidence="2 3" key="1">
    <citation type="submission" date="2024-03" db="EMBL/GenBank/DDBJ databases">
        <title>Pseudoalteromonas qingdaonensis sp. nov., isolated from the intestines of marine benthic organisms.</title>
        <authorList>
            <person name="Lin X."/>
            <person name="Fang S."/>
            <person name="Hu X."/>
        </authorList>
    </citation>
    <scope>NUCLEOTIDE SEQUENCE [LARGE SCALE GENOMIC DNA]</scope>
    <source>
        <strain evidence="2 3">YIC-827</strain>
    </source>
</reference>
<protein>
    <submittedName>
        <fullName evidence="2">Cyclic nucleotide-binding domain-containing protein</fullName>
    </submittedName>
</protein>
<dbReference type="EMBL" id="JBCGCU010000014">
    <property type="protein sequence ID" value="MEM0516137.1"/>
    <property type="molecule type" value="Genomic_DNA"/>
</dbReference>
<comment type="caution">
    <text evidence="2">The sequence shown here is derived from an EMBL/GenBank/DDBJ whole genome shotgun (WGS) entry which is preliminary data.</text>
</comment>
<dbReference type="SUPFAM" id="SSF51206">
    <property type="entry name" value="cAMP-binding domain-like"/>
    <property type="match status" value="1"/>
</dbReference>
<proteinExistence type="predicted"/>
<gene>
    <name evidence="2" type="ORF">WCN91_12050</name>
</gene>
<dbReference type="InterPro" id="IPR014710">
    <property type="entry name" value="RmlC-like_jellyroll"/>
</dbReference>
<dbReference type="PROSITE" id="PS50042">
    <property type="entry name" value="CNMP_BINDING_3"/>
    <property type="match status" value="1"/>
</dbReference>
<evidence type="ECO:0000259" key="1">
    <source>
        <dbReference type="PROSITE" id="PS50042"/>
    </source>
</evidence>
<sequence>MKLLENIAMFKRMEIINRLPFFRNFELAERQMLLESFSQWYMVRQGQYVFKQHEQQNQHLYIVLSGELIIFRQHDMKNLGHIHPGEFVGEGAFISHRERSTNARASVDTLVLAINPQALVKLPVVVREKIKDQLIIGMSERIAKLSNGNDSSETPATPASEQ</sequence>
<dbReference type="CDD" id="cd00038">
    <property type="entry name" value="CAP_ED"/>
    <property type="match status" value="1"/>
</dbReference>
<accession>A0ABU9MXZ6</accession>
<dbReference type="Proteomes" id="UP001447008">
    <property type="component" value="Unassembled WGS sequence"/>
</dbReference>
<evidence type="ECO:0000313" key="2">
    <source>
        <dbReference type="EMBL" id="MEM0516137.1"/>
    </source>
</evidence>
<feature type="domain" description="Cyclic nucleotide-binding" evidence="1">
    <location>
        <begin position="21"/>
        <end position="122"/>
    </location>
</feature>
<organism evidence="2 3">
    <name type="scientific">Pseudoalteromonas qingdaonensis</name>
    <dbReference type="NCBI Taxonomy" id="3131913"/>
    <lineage>
        <taxon>Bacteria</taxon>
        <taxon>Pseudomonadati</taxon>
        <taxon>Pseudomonadota</taxon>
        <taxon>Gammaproteobacteria</taxon>
        <taxon>Alteromonadales</taxon>
        <taxon>Pseudoalteromonadaceae</taxon>
        <taxon>Pseudoalteromonas</taxon>
    </lineage>
</organism>
<dbReference type="RefSeq" id="WP_342679492.1">
    <property type="nucleotide sequence ID" value="NZ_JBCGCU010000014.1"/>
</dbReference>
<name>A0ABU9MXZ6_9GAMM</name>
<dbReference type="Gene3D" id="2.60.120.10">
    <property type="entry name" value="Jelly Rolls"/>
    <property type="match status" value="1"/>
</dbReference>
<dbReference type="InterPro" id="IPR000595">
    <property type="entry name" value="cNMP-bd_dom"/>
</dbReference>
<dbReference type="InterPro" id="IPR018490">
    <property type="entry name" value="cNMP-bd_dom_sf"/>
</dbReference>
<keyword evidence="3" id="KW-1185">Reference proteome</keyword>
<dbReference type="SMART" id="SM00100">
    <property type="entry name" value="cNMP"/>
    <property type="match status" value="1"/>
</dbReference>
<evidence type="ECO:0000313" key="3">
    <source>
        <dbReference type="Proteomes" id="UP001447008"/>
    </source>
</evidence>
<dbReference type="Pfam" id="PF00027">
    <property type="entry name" value="cNMP_binding"/>
    <property type="match status" value="1"/>
</dbReference>